<comment type="similarity">
    <text evidence="2 12">Belongs to the amiloride-sensitive sodium channel (TC 1.A.6) family.</text>
</comment>
<name>A0A8J9W9Y5_9NEOP</name>
<keyword evidence="4 12" id="KW-0894">Sodium channel</keyword>
<evidence type="ECO:0000256" key="3">
    <source>
        <dbReference type="ARBA" id="ARBA00022448"/>
    </source>
</evidence>
<evidence type="ECO:0000313" key="14">
    <source>
        <dbReference type="EMBL" id="CAH0730512.1"/>
    </source>
</evidence>
<keyword evidence="9 13" id="KW-0472">Membrane</keyword>
<feature type="transmembrane region" description="Helical" evidence="13">
    <location>
        <begin position="44"/>
        <end position="66"/>
    </location>
</feature>
<evidence type="ECO:0000256" key="9">
    <source>
        <dbReference type="ARBA" id="ARBA00023136"/>
    </source>
</evidence>
<dbReference type="InterPro" id="IPR001873">
    <property type="entry name" value="ENaC"/>
</dbReference>
<feature type="non-terminal residue" evidence="14">
    <location>
        <position position="82"/>
    </location>
</feature>
<dbReference type="OrthoDB" id="5874059at2759"/>
<keyword evidence="8 12" id="KW-0406">Ion transport</keyword>
<evidence type="ECO:0000256" key="11">
    <source>
        <dbReference type="ARBA" id="ARBA00023303"/>
    </source>
</evidence>
<dbReference type="AlphaFoldDB" id="A0A8J9W9Y5"/>
<evidence type="ECO:0000256" key="7">
    <source>
        <dbReference type="ARBA" id="ARBA00023053"/>
    </source>
</evidence>
<dbReference type="Gene3D" id="1.10.287.770">
    <property type="entry name" value="YojJ-like"/>
    <property type="match status" value="1"/>
</dbReference>
<accession>A0A8J9W9Y5</accession>
<reference evidence="14" key="1">
    <citation type="submission" date="2021-12" db="EMBL/GenBank/DDBJ databases">
        <authorList>
            <person name="Martin H S."/>
        </authorList>
    </citation>
    <scope>NUCLEOTIDE SEQUENCE</scope>
</reference>
<evidence type="ECO:0000256" key="13">
    <source>
        <dbReference type="SAM" id="Phobius"/>
    </source>
</evidence>
<evidence type="ECO:0000256" key="4">
    <source>
        <dbReference type="ARBA" id="ARBA00022461"/>
    </source>
</evidence>
<evidence type="ECO:0000256" key="6">
    <source>
        <dbReference type="ARBA" id="ARBA00022989"/>
    </source>
</evidence>
<keyword evidence="7" id="KW-0915">Sodium</keyword>
<evidence type="ECO:0000256" key="1">
    <source>
        <dbReference type="ARBA" id="ARBA00004141"/>
    </source>
</evidence>
<dbReference type="Pfam" id="PF00858">
    <property type="entry name" value="ASC"/>
    <property type="match status" value="1"/>
</dbReference>
<evidence type="ECO:0000313" key="15">
    <source>
        <dbReference type="Proteomes" id="UP000838878"/>
    </source>
</evidence>
<evidence type="ECO:0000256" key="8">
    <source>
        <dbReference type="ARBA" id="ARBA00023065"/>
    </source>
</evidence>
<keyword evidence="11 12" id="KW-0407">Ion channel</keyword>
<dbReference type="GO" id="GO:0005272">
    <property type="term" value="F:sodium channel activity"/>
    <property type="evidence" value="ECO:0007669"/>
    <property type="project" value="UniProtKB-KW"/>
</dbReference>
<keyword evidence="15" id="KW-1185">Reference proteome</keyword>
<keyword evidence="6 13" id="KW-1133">Transmembrane helix</keyword>
<protein>
    <submittedName>
        <fullName evidence="14">Uncharacterized protein</fullName>
    </submittedName>
</protein>
<evidence type="ECO:0000256" key="12">
    <source>
        <dbReference type="RuleBase" id="RU000679"/>
    </source>
</evidence>
<dbReference type="GO" id="GO:0016020">
    <property type="term" value="C:membrane"/>
    <property type="evidence" value="ECO:0007669"/>
    <property type="project" value="UniProtKB-SubCell"/>
</dbReference>
<evidence type="ECO:0000256" key="5">
    <source>
        <dbReference type="ARBA" id="ARBA00022692"/>
    </source>
</evidence>
<gene>
    <name evidence="14" type="ORF">BINO364_LOCUS15487</name>
</gene>
<evidence type="ECO:0000256" key="2">
    <source>
        <dbReference type="ARBA" id="ARBA00007193"/>
    </source>
</evidence>
<keyword evidence="5 12" id="KW-0812">Transmembrane</keyword>
<organism evidence="14 15">
    <name type="scientific">Brenthis ino</name>
    <name type="common">lesser marbled fritillary</name>
    <dbReference type="NCBI Taxonomy" id="405034"/>
    <lineage>
        <taxon>Eukaryota</taxon>
        <taxon>Metazoa</taxon>
        <taxon>Ecdysozoa</taxon>
        <taxon>Arthropoda</taxon>
        <taxon>Hexapoda</taxon>
        <taxon>Insecta</taxon>
        <taxon>Pterygota</taxon>
        <taxon>Neoptera</taxon>
        <taxon>Endopterygota</taxon>
        <taxon>Lepidoptera</taxon>
        <taxon>Glossata</taxon>
        <taxon>Ditrysia</taxon>
        <taxon>Papilionoidea</taxon>
        <taxon>Nymphalidae</taxon>
        <taxon>Heliconiinae</taxon>
        <taxon>Argynnini</taxon>
        <taxon>Brenthis</taxon>
    </lineage>
</organism>
<keyword evidence="3 12" id="KW-0813">Transport</keyword>
<keyword evidence="10 12" id="KW-0739">Sodium transport</keyword>
<sequence length="82" mass="9403">MNDTDEEPAEAVATFTLMPPKFRLHRDIIFSLDDLFSSLGGTTALFVGASVLTVVESILFIIRYIVSTLVEWHHKRKFKYQK</sequence>
<proteinExistence type="inferred from homology"/>
<dbReference type="EMBL" id="OV170228">
    <property type="protein sequence ID" value="CAH0730512.1"/>
    <property type="molecule type" value="Genomic_DNA"/>
</dbReference>
<dbReference type="Proteomes" id="UP000838878">
    <property type="component" value="Chromosome 8"/>
</dbReference>
<comment type="subcellular location">
    <subcellularLocation>
        <location evidence="1">Membrane</location>
        <topology evidence="1">Multi-pass membrane protein</topology>
    </subcellularLocation>
</comment>
<evidence type="ECO:0000256" key="10">
    <source>
        <dbReference type="ARBA" id="ARBA00023201"/>
    </source>
</evidence>